<dbReference type="Pfam" id="PF02417">
    <property type="entry name" value="Chromate_transp"/>
    <property type="match status" value="2"/>
</dbReference>
<evidence type="ECO:0000256" key="7">
    <source>
        <dbReference type="SAM" id="Phobius"/>
    </source>
</evidence>
<comment type="similarity">
    <text evidence="2">Belongs to the chromate ion transporter (CHR) (TC 2.A.51) family.</text>
</comment>
<evidence type="ECO:0000256" key="2">
    <source>
        <dbReference type="ARBA" id="ARBA00005262"/>
    </source>
</evidence>
<dbReference type="PANTHER" id="PTHR43663">
    <property type="entry name" value="CHROMATE TRANSPORT PROTEIN-RELATED"/>
    <property type="match status" value="1"/>
</dbReference>
<proteinExistence type="inferred from homology"/>
<dbReference type="InterPro" id="IPR052518">
    <property type="entry name" value="CHR_Transporter"/>
</dbReference>
<feature type="transmembrane region" description="Helical" evidence="7">
    <location>
        <begin position="84"/>
        <end position="108"/>
    </location>
</feature>
<evidence type="ECO:0000256" key="6">
    <source>
        <dbReference type="ARBA" id="ARBA00023136"/>
    </source>
</evidence>
<dbReference type="GO" id="GO:0015109">
    <property type="term" value="F:chromate transmembrane transporter activity"/>
    <property type="evidence" value="ECO:0007669"/>
    <property type="project" value="InterPro"/>
</dbReference>
<accession>A0A7C3URV7</accession>
<feature type="transmembrane region" description="Helical" evidence="7">
    <location>
        <begin position="298"/>
        <end position="322"/>
    </location>
</feature>
<dbReference type="NCBIfam" id="TIGR00937">
    <property type="entry name" value="2A51"/>
    <property type="match status" value="1"/>
</dbReference>
<feature type="transmembrane region" description="Helical" evidence="7">
    <location>
        <begin position="192"/>
        <end position="219"/>
    </location>
</feature>
<reference evidence="8" key="1">
    <citation type="journal article" date="2020" name="mSystems">
        <title>Genome- and Community-Level Interaction Insights into Carbon Utilization and Element Cycling Functions of Hydrothermarchaeota in Hydrothermal Sediment.</title>
        <authorList>
            <person name="Zhou Z."/>
            <person name="Liu Y."/>
            <person name="Xu W."/>
            <person name="Pan J."/>
            <person name="Luo Z.H."/>
            <person name="Li M."/>
        </authorList>
    </citation>
    <scope>NUCLEOTIDE SEQUENCE [LARGE SCALE GENOMIC DNA]</scope>
    <source>
        <strain evidence="8">SpSt-906</strain>
    </source>
</reference>
<evidence type="ECO:0000256" key="4">
    <source>
        <dbReference type="ARBA" id="ARBA00022692"/>
    </source>
</evidence>
<name>A0A7C3URV7_UNCW3</name>
<organism evidence="8">
    <name type="scientific">candidate division WOR-3 bacterium</name>
    <dbReference type="NCBI Taxonomy" id="2052148"/>
    <lineage>
        <taxon>Bacteria</taxon>
        <taxon>Bacteria division WOR-3</taxon>
    </lineage>
</organism>
<feature type="transmembrane region" description="Helical" evidence="7">
    <location>
        <begin position="164"/>
        <end position="180"/>
    </location>
</feature>
<comment type="subcellular location">
    <subcellularLocation>
        <location evidence="1">Cell membrane</location>
        <topology evidence="1">Multi-pass membrane protein</topology>
    </subcellularLocation>
</comment>
<evidence type="ECO:0000313" key="8">
    <source>
        <dbReference type="EMBL" id="HGF00011.1"/>
    </source>
</evidence>
<evidence type="ECO:0000256" key="1">
    <source>
        <dbReference type="ARBA" id="ARBA00004651"/>
    </source>
</evidence>
<feature type="transmembrane region" description="Helical" evidence="7">
    <location>
        <begin position="12"/>
        <end position="36"/>
    </location>
</feature>
<dbReference type="PANTHER" id="PTHR43663:SF1">
    <property type="entry name" value="CHROMATE TRANSPORTER"/>
    <property type="match status" value="1"/>
</dbReference>
<keyword evidence="4 7" id="KW-0812">Transmembrane</keyword>
<keyword evidence="6 7" id="KW-0472">Membrane</keyword>
<protein>
    <submittedName>
        <fullName evidence="8">Chromate efflux transporter</fullName>
    </submittedName>
</protein>
<sequence>MDDFSEKPPSLSSLLFTLLKIGAIGFGGGMAMLALIREELVKRKGWVRDDDLAVAVAMGQILPGPFVPNYVEYLGYKLFRLKGMVLSVIFFLFPSFLITLLLSFFYFHFQGANLLSRSFLFIAPSIPALLLFCAIRMGRDYLRNIFSSLFAFLAFLGLYFKLELFLVITILGLLGILWGMSQKTSPFKLFSLSFLLLCQLGFIFLKIGALIFGGGYAAIPFIEREVVLNRGWLTGKAFIDGVAISQITPGPVAILATFVGYGVGGILGSLVATVSIFLPSFLMLLFLIKLYERIKDNFYVQSFLAGVKPGVVGIILFASFSLGKTAFVDLKSVVIAILSFILLFFFEPVFIIIGLGVLGFLLK</sequence>
<dbReference type="EMBL" id="DTMQ01000048">
    <property type="protein sequence ID" value="HGF00011.1"/>
    <property type="molecule type" value="Genomic_DNA"/>
</dbReference>
<feature type="transmembrane region" description="Helical" evidence="7">
    <location>
        <begin position="114"/>
        <end position="134"/>
    </location>
</feature>
<keyword evidence="3" id="KW-1003">Cell membrane</keyword>
<keyword evidence="5 7" id="KW-1133">Transmembrane helix</keyword>
<evidence type="ECO:0000256" key="3">
    <source>
        <dbReference type="ARBA" id="ARBA00022475"/>
    </source>
</evidence>
<dbReference type="GO" id="GO:0005886">
    <property type="term" value="C:plasma membrane"/>
    <property type="evidence" value="ECO:0007669"/>
    <property type="project" value="UniProtKB-SubCell"/>
</dbReference>
<gene>
    <name evidence="8" type="primary">chrA</name>
    <name evidence="8" type="ORF">ENX07_08100</name>
</gene>
<evidence type="ECO:0000256" key="5">
    <source>
        <dbReference type="ARBA" id="ARBA00022989"/>
    </source>
</evidence>
<dbReference type="PIRSF" id="PIRSF004810">
    <property type="entry name" value="ChrA"/>
    <property type="match status" value="1"/>
</dbReference>
<feature type="transmembrane region" description="Helical" evidence="7">
    <location>
        <begin position="258"/>
        <end position="286"/>
    </location>
</feature>
<feature type="transmembrane region" description="Helical" evidence="7">
    <location>
        <begin position="334"/>
        <end position="362"/>
    </location>
</feature>
<dbReference type="InterPro" id="IPR014047">
    <property type="entry name" value="Chr_Tranpt_l_chain"/>
</dbReference>
<dbReference type="InterPro" id="IPR003370">
    <property type="entry name" value="Chromate_transpt"/>
</dbReference>
<dbReference type="AlphaFoldDB" id="A0A7C3URV7"/>
<comment type="caution">
    <text evidence="8">The sequence shown here is derived from an EMBL/GenBank/DDBJ whole genome shotgun (WGS) entry which is preliminary data.</text>
</comment>